<dbReference type="GO" id="GO:0004888">
    <property type="term" value="F:transmembrane signaling receptor activity"/>
    <property type="evidence" value="ECO:0007669"/>
    <property type="project" value="Ensembl"/>
</dbReference>
<keyword evidence="5" id="KW-0735">Signal-anchor</keyword>
<dbReference type="GO" id="GO:0002223">
    <property type="term" value="P:stimulatory C-type lectin receptor signaling pathway"/>
    <property type="evidence" value="ECO:0007669"/>
    <property type="project" value="Ensembl"/>
</dbReference>
<feature type="domain" description="C-type lectin" evidence="16">
    <location>
        <begin position="120"/>
        <end position="225"/>
    </location>
</feature>
<dbReference type="SUPFAM" id="SSF56436">
    <property type="entry name" value="C-type lectin-like"/>
    <property type="match status" value="1"/>
</dbReference>
<dbReference type="GO" id="GO:0042802">
    <property type="term" value="F:identical protein binding"/>
    <property type="evidence" value="ECO:0007669"/>
    <property type="project" value="Ensembl"/>
</dbReference>
<dbReference type="InterPro" id="IPR016186">
    <property type="entry name" value="C-type_lectin-like/link_sf"/>
</dbReference>
<dbReference type="GO" id="GO:0030246">
    <property type="term" value="F:carbohydrate binding"/>
    <property type="evidence" value="ECO:0007669"/>
    <property type="project" value="UniProtKB-KW"/>
</dbReference>
<evidence type="ECO:0000256" key="9">
    <source>
        <dbReference type="ARBA" id="ARBA00023170"/>
    </source>
</evidence>
<evidence type="ECO:0000256" key="3">
    <source>
        <dbReference type="ARBA" id="ARBA00022692"/>
    </source>
</evidence>
<keyword evidence="3 15" id="KW-0812">Transmembrane</keyword>
<keyword evidence="6 15" id="KW-1133">Transmembrane helix</keyword>
<reference evidence="18" key="1">
    <citation type="submission" date="2025-08" db="UniProtKB">
        <authorList>
            <consortium name="RefSeq"/>
        </authorList>
    </citation>
    <scope>IDENTIFICATION</scope>
</reference>
<keyword evidence="8" id="KW-1015">Disulfide bond</keyword>
<evidence type="ECO:0000313" key="18">
    <source>
        <dbReference type="RefSeq" id="XP_021019690.1"/>
    </source>
</evidence>
<evidence type="ECO:0000313" key="17">
    <source>
        <dbReference type="Proteomes" id="UP000515126"/>
    </source>
</evidence>
<feature type="compositionally biased region" description="Polar residues" evidence="14">
    <location>
        <begin position="7"/>
        <end position="31"/>
    </location>
</feature>
<dbReference type="PANTHER" id="PTHR22800:SF256">
    <property type="entry name" value="KILLER CELL LECTIN-LIKE RECEPTOR SUBFAMILY E MEMBER 1"/>
    <property type="match status" value="1"/>
</dbReference>
<keyword evidence="7 15" id="KW-0472">Membrane</keyword>
<sequence>MDEAPVTRSTLNVNSQQKSKAKNNIKNTLNSNELSSIEQRKKYQKHLKKHKNTAEDISGEGNCSPPWRLLSSVLGAMCLLLMAVAMVMTTFTTKSSCERSSSTIQQEGLHHPCPENWVWFRCSCYFFSKEELIWRESQRACLSLNSSLIRMNKEEMNFFSLKSFFWVGVYYDETRRQWLWEDHSVLPSGLFSKLEANMKNFCVSYKSKEVYMEENCANKLTYICKK</sequence>
<dbReference type="Gene3D" id="3.10.100.10">
    <property type="entry name" value="Mannose-Binding Protein A, subunit A"/>
    <property type="match status" value="1"/>
</dbReference>
<keyword evidence="10" id="KW-0325">Glycoprotein</keyword>
<dbReference type="CDD" id="cd03593">
    <property type="entry name" value="CLECT_NK_receptors_like"/>
    <property type="match status" value="1"/>
</dbReference>
<dbReference type="InterPro" id="IPR001304">
    <property type="entry name" value="C-type_lectin-like"/>
</dbReference>
<name>A0A6P5PU00_MUSCR</name>
<dbReference type="FunFam" id="3.10.100.10:FF:000249">
    <property type="match status" value="1"/>
</dbReference>
<comment type="subcellular location">
    <subcellularLocation>
        <location evidence="1">Cell membrane</location>
        <topology evidence="1">Single-pass type II membrane protein</topology>
    </subcellularLocation>
</comment>
<dbReference type="InterPro" id="IPR050919">
    <property type="entry name" value="NKG2/CD94_NK_receptors"/>
</dbReference>
<dbReference type="SMART" id="SM00034">
    <property type="entry name" value="CLECT"/>
    <property type="match status" value="1"/>
</dbReference>
<dbReference type="PROSITE" id="PS50041">
    <property type="entry name" value="C_TYPE_LECTIN_2"/>
    <property type="match status" value="1"/>
</dbReference>
<evidence type="ECO:0000256" key="14">
    <source>
        <dbReference type="SAM" id="MobiDB-lite"/>
    </source>
</evidence>
<comment type="subunit">
    <text evidence="12">Heterodimer; with KLRI1 or KLRI2.</text>
</comment>
<evidence type="ECO:0000256" key="6">
    <source>
        <dbReference type="ARBA" id="ARBA00022989"/>
    </source>
</evidence>
<evidence type="ECO:0000256" key="7">
    <source>
        <dbReference type="ARBA" id="ARBA00023136"/>
    </source>
</evidence>
<evidence type="ECO:0000256" key="5">
    <source>
        <dbReference type="ARBA" id="ARBA00022968"/>
    </source>
</evidence>
<evidence type="ECO:0000256" key="1">
    <source>
        <dbReference type="ARBA" id="ARBA00004401"/>
    </source>
</evidence>
<dbReference type="PANTHER" id="PTHR22800">
    <property type="entry name" value="C-TYPE LECTIN PROTEINS"/>
    <property type="match status" value="1"/>
</dbReference>
<feature type="region of interest" description="Disordered" evidence="14">
    <location>
        <begin position="1"/>
        <end position="31"/>
    </location>
</feature>
<dbReference type="GO" id="GO:0009897">
    <property type="term" value="C:external side of plasma membrane"/>
    <property type="evidence" value="ECO:0007669"/>
    <property type="project" value="Ensembl"/>
</dbReference>
<evidence type="ECO:0000259" key="16">
    <source>
        <dbReference type="PROSITE" id="PS50041"/>
    </source>
</evidence>
<keyword evidence="17" id="KW-1185">Reference proteome</keyword>
<dbReference type="GO" id="GO:0045954">
    <property type="term" value="P:positive regulation of natural killer cell mediated cytotoxicity"/>
    <property type="evidence" value="ECO:0007669"/>
    <property type="project" value="Ensembl"/>
</dbReference>
<evidence type="ECO:0000256" key="2">
    <source>
        <dbReference type="ARBA" id="ARBA00022475"/>
    </source>
</evidence>
<proteinExistence type="predicted"/>
<dbReference type="Pfam" id="PF00059">
    <property type="entry name" value="Lectin_C"/>
    <property type="match status" value="1"/>
</dbReference>
<evidence type="ECO:0000256" key="10">
    <source>
        <dbReference type="ARBA" id="ARBA00023180"/>
    </source>
</evidence>
<keyword evidence="9" id="KW-0675">Receptor</keyword>
<evidence type="ECO:0000256" key="12">
    <source>
        <dbReference type="ARBA" id="ARBA00062008"/>
    </source>
</evidence>
<evidence type="ECO:0000256" key="11">
    <source>
        <dbReference type="ARBA" id="ARBA00058266"/>
    </source>
</evidence>
<evidence type="ECO:0000256" key="13">
    <source>
        <dbReference type="ARBA" id="ARBA00071455"/>
    </source>
</evidence>
<keyword evidence="4" id="KW-0430">Lectin</keyword>
<evidence type="ECO:0000256" key="8">
    <source>
        <dbReference type="ARBA" id="ARBA00023157"/>
    </source>
</evidence>
<dbReference type="RefSeq" id="XP_021019690.1">
    <property type="nucleotide sequence ID" value="XM_021164031.1"/>
</dbReference>
<keyword evidence="2" id="KW-1003">Cell membrane</keyword>
<dbReference type="GeneID" id="110295538"/>
<evidence type="ECO:0000256" key="15">
    <source>
        <dbReference type="SAM" id="Phobius"/>
    </source>
</evidence>
<accession>A0A6P5PU00</accession>
<gene>
    <name evidence="18" type="primary">LOC110295538</name>
</gene>
<dbReference type="GO" id="GO:0032729">
    <property type="term" value="P:positive regulation of type II interferon production"/>
    <property type="evidence" value="ECO:0007669"/>
    <property type="project" value="Ensembl"/>
</dbReference>
<evidence type="ECO:0000256" key="4">
    <source>
        <dbReference type="ARBA" id="ARBA00022734"/>
    </source>
</evidence>
<organism evidence="17 18">
    <name type="scientific">Mus caroli</name>
    <name type="common">Ryukyu mouse</name>
    <name type="synonym">Ricefield mouse</name>
    <dbReference type="NCBI Taxonomy" id="10089"/>
    <lineage>
        <taxon>Eukaryota</taxon>
        <taxon>Metazoa</taxon>
        <taxon>Chordata</taxon>
        <taxon>Craniata</taxon>
        <taxon>Vertebrata</taxon>
        <taxon>Euteleostomi</taxon>
        <taxon>Mammalia</taxon>
        <taxon>Eutheria</taxon>
        <taxon>Euarchontoglires</taxon>
        <taxon>Glires</taxon>
        <taxon>Rodentia</taxon>
        <taxon>Myomorpha</taxon>
        <taxon>Muroidea</taxon>
        <taxon>Muridae</taxon>
        <taxon>Murinae</taxon>
        <taxon>Mus</taxon>
        <taxon>Mus</taxon>
    </lineage>
</organism>
<dbReference type="InterPro" id="IPR016187">
    <property type="entry name" value="CTDL_fold"/>
</dbReference>
<dbReference type="AlphaFoldDB" id="A0A6P5PU00"/>
<protein>
    <recommendedName>
        <fullName evidence="13">Killer cell lectin-like receptor subfamily E member 1</fullName>
    </recommendedName>
</protein>
<dbReference type="InterPro" id="IPR033992">
    <property type="entry name" value="NKR-like_CTLD"/>
</dbReference>
<dbReference type="Proteomes" id="UP000515126">
    <property type="component" value="Chromosome 6"/>
</dbReference>
<comment type="function">
    <text evidence="11">Lectin-like receptor for natural killer (NK) cells. Can either inhibit or activate NK cell cytotoxic activity, depending on its binding partner. Heterodimer formation with KLRI1 mediates NK cell inhibition whereas heterodimer formation with KLRI2 mediates NK cell activation. Plays a role in allogeneic recognition by the immune system.</text>
</comment>
<dbReference type="GO" id="GO:0030101">
    <property type="term" value="P:natural killer cell activation"/>
    <property type="evidence" value="ECO:0007669"/>
    <property type="project" value="Ensembl"/>
</dbReference>
<feature type="transmembrane region" description="Helical" evidence="15">
    <location>
        <begin position="69"/>
        <end position="91"/>
    </location>
</feature>
<dbReference type="KEGG" id="mcal:110295538"/>